<dbReference type="EMBL" id="QWZQ01000006">
    <property type="protein sequence ID" value="RRK11332.1"/>
    <property type="molecule type" value="Genomic_DNA"/>
</dbReference>
<evidence type="ECO:0000256" key="8">
    <source>
        <dbReference type="ARBA" id="ARBA00022884"/>
    </source>
</evidence>
<accession>A0A426D9N8</accession>
<comment type="function">
    <text evidence="10">One of several proteins that assist in the late maturation steps of the functional core of the 30S ribosomal subunit. Helps release RbfA from mature subunits. May play a role in the assembly of ribosomal proteins into the subunit. Circularly permuted GTPase that catalyzes slow GTP hydrolysis, GTPase activity is stimulated by the 30S ribosomal subunit.</text>
</comment>
<reference evidence="13 14" key="1">
    <citation type="submission" date="2018-08" db="EMBL/GenBank/DDBJ databases">
        <title>Genome Lactobacillus garii FI11369.</title>
        <authorList>
            <person name="Diaz M."/>
            <person name="Narbad A."/>
        </authorList>
    </citation>
    <scope>NUCLEOTIDE SEQUENCE [LARGE SCALE GENOMIC DNA]</scope>
    <source>
        <strain evidence="13 14">FI11369</strain>
    </source>
</reference>
<feature type="domain" description="CP-type G" evidence="12">
    <location>
        <begin position="103"/>
        <end position="258"/>
    </location>
</feature>
<dbReference type="AlphaFoldDB" id="A0A426D9N8"/>
<sequence>MIIDLKTYGLTPDFERAAAGKPHAKLGRVVNQQRNLYRVLTATGELKAQLSGKFRHVATTQTEFPTVGDWVLLTALTSDRAQIQQVLPRRSVLARGSVHQAGQGQLIAANLDTVFICTSLNEEFNVRRLERYLTLAWESRATPVIVLTKMDLCRDLATKMAALETVSVGVETIICSVKEPASLAPLHQYTTPGRTVAFIGSSGVGKSTLINALLGRTELVTRTIRADDDKGRHTTTARQLLQLPTGGLVIDTPGMRELQLYAGNLDQTFGDVAQLATRCRFNDCSHQTEPGCAVRAAVERGELDPQRVVSYQKLQREMSYQDLNARQLEQAKIERMFGGKRAMQQVVRRAKKRR</sequence>
<dbReference type="InterPro" id="IPR027417">
    <property type="entry name" value="P-loop_NTPase"/>
</dbReference>
<comment type="cofactor">
    <cofactor evidence="10">
        <name>Zn(2+)</name>
        <dbReference type="ChEBI" id="CHEBI:29105"/>
    </cofactor>
    <text evidence="10">Binds 1 zinc ion per subunit.</text>
</comment>
<dbReference type="InterPro" id="IPR012340">
    <property type="entry name" value="NA-bd_OB-fold"/>
</dbReference>
<feature type="binding site" evidence="10">
    <location>
        <position position="284"/>
    </location>
    <ligand>
        <name>Zn(2+)</name>
        <dbReference type="ChEBI" id="CHEBI:29105"/>
    </ligand>
</feature>
<evidence type="ECO:0000256" key="9">
    <source>
        <dbReference type="ARBA" id="ARBA00023134"/>
    </source>
</evidence>
<evidence type="ECO:0000259" key="12">
    <source>
        <dbReference type="PROSITE" id="PS51721"/>
    </source>
</evidence>
<proteinExistence type="inferred from homology"/>
<dbReference type="InterPro" id="IPR010914">
    <property type="entry name" value="RsgA_GTPase_dom"/>
</dbReference>
<evidence type="ECO:0000256" key="2">
    <source>
        <dbReference type="ARBA" id="ARBA00022517"/>
    </source>
</evidence>
<evidence type="ECO:0000256" key="6">
    <source>
        <dbReference type="ARBA" id="ARBA00022801"/>
    </source>
</evidence>
<dbReference type="Gene3D" id="3.40.50.300">
    <property type="entry name" value="P-loop containing nucleotide triphosphate hydrolases"/>
    <property type="match status" value="1"/>
</dbReference>
<dbReference type="PANTHER" id="PTHR32120">
    <property type="entry name" value="SMALL RIBOSOMAL SUBUNIT BIOGENESIS GTPASE RSGA"/>
    <property type="match status" value="1"/>
</dbReference>
<dbReference type="GO" id="GO:0046872">
    <property type="term" value="F:metal ion binding"/>
    <property type="evidence" value="ECO:0007669"/>
    <property type="project" value="UniProtKB-KW"/>
</dbReference>
<organism evidence="13 14">
    <name type="scientific">Lactiplantibacillus garii</name>
    <dbReference type="NCBI Taxonomy" id="2306423"/>
    <lineage>
        <taxon>Bacteria</taxon>
        <taxon>Bacillati</taxon>
        <taxon>Bacillota</taxon>
        <taxon>Bacilli</taxon>
        <taxon>Lactobacillales</taxon>
        <taxon>Lactobacillaceae</taxon>
        <taxon>Lactiplantibacillus</taxon>
    </lineage>
</organism>
<evidence type="ECO:0000259" key="11">
    <source>
        <dbReference type="PROSITE" id="PS50936"/>
    </source>
</evidence>
<evidence type="ECO:0000256" key="4">
    <source>
        <dbReference type="ARBA" id="ARBA00022730"/>
    </source>
</evidence>
<dbReference type="Gene3D" id="1.10.40.50">
    <property type="entry name" value="Probable gtpase engc, domain 3"/>
    <property type="match status" value="1"/>
</dbReference>
<dbReference type="InterPro" id="IPR004881">
    <property type="entry name" value="Ribosome_biogen_GTPase_RsgA"/>
</dbReference>
<dbReference type="NCBIfam" id="TIGR00157">
    <property type="entry name" value="ribosome small subunit-dependent GTPase A"/>
    <property type="match status" value="1"/>
</dbReference>
<evidence type="ECO:0000256" key="7">
    <source>
        <dbReference type="ARBA" id="ARBA00022833"/>
    </source>
</evidence>
<keyword evidence="14" id="KW-1185">Reference proteome</keyword>
<dbReference type="OrthoDB" id="9809485at2"/>
<dbReference type="GO" id="GO:0019843">
    <property type="term" value="F:rRNA binding"/>
    <property type="evidence" value="ECO:0007669"/>
    <property type="project" value="UniProtKB-KW"/>
</dbReference>
<comment type="subcellular location">
    <subcellularLocation>
        <location evidence="10">Cytoplasm</location>
    </subcellularLocation>
</comment>
<protein>
    <recommendedName>
        <fullName evidence="10">Small ribosomal subunit biogenesis GTPase RsgA</fullName>
        <ecNumber evidence="10">3.6.1.-</ecNumber>
    </recommendedName>
</protein>
<feature type="domain" description="EngC GTPase" evidence="11">
    <location>
        <begin position="109"/>
        <end position="256"/>
    </location>
</feature>
<gene>
    <name evidence="10 13" type="primary">rsgA</name>
    <name evidence="13" type="ORF">D1831_02850</name>
</gene>
<dbReference type="HAMAP" id="MF_01820">
    <property type="entry name" value="GTPase_RsgA"/>
    <property type="match status" value="1"/>
</dbReference>
<dbReference type="GO" id="GO:0003924">
    <property type="term" value="F:GTPase activity"/>
    <property type="evidence" value="ECO:0007669"/>
    <property type="project" value="UniProtKB-UniRule"/>
</dbReference>
<evidence type="ECO:0000256" key="1">
    <source>
        <dbReference type="ARBA" id="ARBA00022490"/>
    </source>
</evidence>
<evidence type="ECO:0000313" key="14">
    <source>
        <dbReference type="Proteomes" id="UP000283633"/>
    </source>
</evidence>
<keyword evidence="4 10" id="KW-0699">rRNA-binding</keyword>
<keyword evidence="6 10" id="KW-0378">Hydrolase</keyword>
<keyword evidence="3 10" id="KW-0479">Metal-binding</keyword>
<keyword evidence="7 10" id="KW-0862">Zinc</keyword>
<dbReference type="SUPFAM" id="SSF52540">
    <property type="entry name" value="P-loop containing nucleoside triphosphate hydrolases"/>
    <property type="match status" value="1"/>
</dbReference>
<dbReference type="Proteomes" id="UP000283633">
    <property type="component" value="Unassembled WGS sequence"/>
</dbReference>
<dbReference type="Pfam" id="PF03193">
    <property type="entry name" value="RsgA_GTPase"/>
    <property type="match status" value="1"/>
</dbReference>
<dbReference type="GO" id="GO:0042274">
    <property type="term" value="P:ribosomal small subunit biogenesis"/>
    <property type="evidence" value="ECO:0007669"/>
    <property type="project" value="UniProtKB-UniRule"/>
</dbReference>
<keyword evidence="2 10" id="KW-0690">Ribosome biogenesis</keyword>
<keyword evidence="1 10" id="KW-0963">Cytoplasm</keyword>
<evidence type="ECO:0000256" key="3">
    <source>
        <dbReference type="ARBA" id="ARBA00022723"/>
    </source>
</evidence>
<dbReference type="SUPFAM" id="SSF50249">
    <property type="entry name" value="Nucleic acid-binding proteins"/>
    <property type="match status" value="1"/>
</dbReference>
<name>A0A426D9N8_9LACO</name>
<evidence type="ECO:0000256" key="10">
    <source>
        <dbReference type="HAMAP-Rule" id="MF_01820"/>
    </source>
</evidence>
<evidence type="ECO:0000313" key="13">
    <source>
        <dbReference type="EMBL" id="RRK11332.1"/>
    </source>
</evidence>
<dbReference type="GO" id="GO:0005525">
    <property type="term" value="F:GTP binding"/>
    <property type="evidence" value="ECO:0007669"/>
    <property type="project" value="UniProtKB-UniRule"/>
</dbReference>
<feature type="binding site" evidence="10">
    <location>
        <begin position="148"/>
        <end position="151"/>
    </location>
    <ligand>
        <name>GTP</name>
        <dbReference type="ChEBI" id="CHEBI:37565"/>
    </ligand>
</feature>
<dbReference type="GO" id="GO:0005737">
    <property type="term" value="C:cytoplasm"/>
    <property type="evidence" value="ECO:0007669"/>
    <property type="project" value="UniProtKB-SubCell"/>
</dbReference>
<dbReference type="CDD" id="cd01854">
    <property type="entry name" value="YjeQ_EngC"/>
    <property type="match status" value="1"/>
</dbReference>
<keyword evidence="9 10" id="KW-0342">GTP-binding</keyword>
<feature type="binding site" evidence="10">
    <location>
        <position position="279"/>
    </location>
    <ligand>
        <name>Zn(2+)</name>
        <dbReference type="ChEBI" id="CHEBI:29105"/>
    </ligand>
</feature>
<comment type="similarity">
    <text evidence="10">Belongs to the TRAFAC class YlqF/YawG GTPase family. RsgA subfamily.</text>
</comment>
<dbReference type="PROSITE" id="PS51721">
    <property type="entry name" value="G_CP"/>
    <property type="match status" value="1"/>
</dbReference>
<keyword evidence="5 10" id="KW-0547">Nucleotide-binding</keyword>
<dbReference type="PANTHER" id="PTHR32120:SF10">
    <property type="entry name" value="SMALL RIBOSOMAL SUBUNIT BIOGENESIS GTPASE RSGA"/>
    <property type="match status" value="1"/>
</dbReference>
<dbReference type="InterPro" id="IPR030378">
    <property type="entry name" value="G_CP_dom"/>
</dbReference>
<feature type="binding site" evidence="10">
    <location>
        <begin position="200"/>
        <end position="208"/>
    </location>
    <ligand>
        <name>GTP</name>
        <dbReference type="ChEBI" id="CHEBI:37565"/>
    </ligand>
</feature>
<feature type="binding site" evidence="10">
    <location>
        <position position="292"/>
    </location>
    <ligand>
        <name>Zn(2+)</name>
        <dbReference type="ChEBI" id="CHEBI:29105"/>
    </ligand>
</feature>
<evidence type="ECO:0000256" key="5">
    <source>
        <dbReference type="ARBA" id="ARBA00022741"/>
    </source>
</evidence>
<keyword evidence="8 10" id="KW-0694">RNA-binding</keyword>
<feature type="binding site" evidence="10">
    <location>
        <position position="286"/>
    </location>
    <ligand>
        <name>Zn(2+)</name>
        <dbReference type="ChEBI" id="CHEBI:29105"/>
    </ligand>
</feature>
<comment type="caution">
    <text evidence="13">The sequence shown here is derived from an EMBL/GenBank/DDBJ whole genome shotgun (WGS) entry which is preliminary data.</text>
</comment>
<dbReference type="RefSeq" id="WP_125071414.1">
    <property type="nucleotide sequence ID" value="NZ_QWZQ01000006.1"/>
</dbReference>
<dbReference type="Gene3D" id="2.40.50.140">
    <property type="entry name" value="Nucleic acid-binding proteins"/>
    <property type="match status" value="1"/>
</dbReference>
<dbReference type="PROSITE" id="PS50936">
    <property type="entry name" value="ENGC_GTPASE"/>
    <property type="match status" value="1"/>
</dbReference>
<dbReference type="EC" id="3.6.1.-" evidence="10"/>
<comment type="subunit">
    <text evidence="10">Monomer. Associates with 30S ribosomal subunit, binds 16S rRNA.</text>
</comment>